<dbReference type="RefSeq" id="WP_252740985.1">
    <property type="nucleotide sequence ID" value="NZ_JAMXIB010000004.1"/>
</dbReference>
<dbReference type="SUPFAM" id="SSF51445">
    <property type="entry name" value="(Trans)glycosidases"/>
    <property type="match status" value="1"/>
</dbReference>
<feature type="domain" description="Glycosyl hydrolase family 13 catalytic" evidence="3">
    <location>
        <begin position="147"/>
        <end position="552"/>
    </location>
</feature>
<dbReference type="InterPro" id="IPR019492">
    <property type="entry name" value="Cyclo-malto-dextrinase_C"/>
</dbReference>
<dbReference type="CDD" id="cd11340">
    <property type="entry name" value="AmyAc_bac_CMD_like_3"/>
    <property type="match status" value="1"/>
</dbReference>
<dbReference type="Gene3D" id="2.60.40.1180">
    <property type="entry name" value="Golgi alpha-mannosidase II"/>
    <property type="match status" value="1"/>
</dbReference>
<protein>
    <submittedName>
        <fullName evidence="4">Glycoside hydrolase family 13 protein</fullName>
    </submittedName>
</protein>
<evidence type="ECO:0000256" key="2">
    <source>
        <dbReference type="ARBA" id="ARBA00023295"/>
    </source>
</evidence>
<dbReference type="PANTHER" id="PTHR10357:SF210">
    <property type="entry name" value="MALTODEXTRIN GLUCOSIDASE"/>
    <property type="match status" value="1"/>
</dbReference>
<dbReference type="Pfam" id="PF00128">
    <property type="entry name" value="Alpha-amylase"/>
    <property type="match status" value="1"/>
</dbReference>
<dbReference type="SUPFAM" id="SSF51011">
    <property type="entry name" value="Glycosyl hydrolase domain"/>
    <property type="match status" value="1"/>
</dbReference>
<dbReference type="InterPro" id="IPR015171">
    <property type="entry name" value="Cyc-maltodext_N"/>
</dbReference>
<sequence length="642" mass="72903">MCNRGRDCCGKRARAWARAALFPALLAPLMMVVMANRLLAQVRVEPPNWWVGMHNPSLQLMLHGSGIAGYRPEISGDGLTLEAWHPGASPNYLFLDLTVAPEGEGGWVSIALERSGFPKITLEYELKRRERPPEALRGFDSSDVVCLITPDRFANGDPGNDQVPGLREQGVNRKDDYARHGGDIRGIIEHLDYLSEMGFTALWPTPLLTNDMPRTSYHGYAITDFYAVDPRFGTLEEYRELSDKARARGLKLIMDQVVNHCGLYHWWMADLPFPDWIHYQDDFLAGRPFTVTNHRRTTNQDPYAARTDRELLNQGWFVPDMPDLNQSNPFMATYLIQNSIWWVETLQLGGIRQDTYPYPDKAFMARWARVLMEEYPEFTIVGEEWSYNPLLVGYWQHGAHNRDAYQSWLRSTMDFPLQKALVGALTAEEGWDAGLNILYEALANDFHYPRPLDLLFFGDNHDMDRLFTQLGESVGLTEMALAFILTAPRIPQIYYGTELLLQNSAKPGDHGLIRTDFPGGWSGDPKNGFDGRGLDPRERAMQAYVKKLLNFRKQSPALQMGGTLHFAPEDGVYVLARTYGDERVVLVLNKNEKPYALSLGRFEELGLEGKPVRNILNGETLVWEGRLPLNSPGAYIFATHKD</sequence>
<organism evidence="4 5">
    <name type="scientific">Robiginitalea marina</name>
    <dbReference type="NCBI Taxonomy" id="2954105"/>
    <lineage>
        <taxon>Bacteria</taxon>
        <taxon>Pseudomonadati</taxon>
        <taxon>Bacteroidota</taxon>
        <taxon>Flavobacteriia</taxon>
        <taxon>Flavobacteriales</taxon>
        <taxon>Flavobacteriaceae</taxon>
        <taxon>Robiginitalea</taxon>
    </lineage>
</organism>
<proteinExistence type="predicted"/>
<dbReference type="InterPro" id="IPR017853">
    <property type="entry name" value="GH"/>
</dbReference>
<dbReference type="InterPro" id="IPR014756">
    <property type="entry name" value="Ig_E-set"/>
</dbReference>
<gene>
    <name evidence="4" type="ORF">NG653_07065</name>
</gene>
<dbReference type="Gene3D" id="3.20.20.80">
    <property type="entry name" value="Glycosidases"/>
    <property type="match status" value="1"/>
</dbReference>
<evidence type="ECO:0000256" key="1">
    <source>
        <dbReference type="ARBA" id="ARBA00022801"/>
    </source>
</evidence>
<reference evidence="4 5" key="1">
    <citation type="submission" date="2022-06" db="EMBL/GenBank/DDBJ databases">
        <authorList>
            <person name="Xuan X."/>
        </authorList>
    </citation>
    <scope>NUCLEOTIDE SEQUENCE [LARGE SCALE GENOMIC DNA]</scope>
    <source>
        <strain evidence="4 5">2V75</strain>
    </source>
</reference>
<dbReference type="GO" id="GO:0016787">
    <property type="term" value="F:hydrolase activity"/>
    <property type="evidence" value="ECO:0007669"/>
    <property type="project" value="UniProtKB-KW"/>
</dbReference>
<dbReference type="EMBL" id="JAMXIB010000004">
    <property type="protein sequence ID" value="MCO5724611.1"/>
    <property type="molecule type" value="Genomic_DNA"/>
</dbReference>
<accession>A0ABT1AX92</accession>
<name>A0ABT1AX92_9FLAO</name>
<comment type="caution">
    <text evidence="4">The sequence shown here is derived from an EMBL/GenBank/DDBJ whole genome shotgun (WGS) entry which is preliminary data.</text>
</comment>
<dbReference type="Proteomes" id="UP001206312">
    <property type="component" value="Unassembled WGS sequence"/>
</dbReference>
<keyword evidence="2" id="KW-0326">Glycosidase</keyword>
<dbReference type="Pfam" id="PF10438">
    <property type="entry name" value="Cyc-maltodext_C"/>
    <property type="match status" value="1"/>
</dbReference>
<evidence type="ECO:0000313" key="4">
    <source>
        <dbReference type="EMBL" id="MCO5724611.1"/>
    </source>
</evidence>
<dbReference type="PANTHER" id="PTHR10357">
    <property type="entry name" value="ALPHA-AMYLASE FAMILY MEMBER"/>
    <property type="match status" value="1"/>
</dbReference>
<evidence type="ECO:0000313" key="5">
    <source>
        <dbReference type="Proteomes" id="UP001206312"/>
    </source>
</evidence>
<dbReference type="Pfam" id="PF09087">
    <property type="entry name" value="Cyc-maltodext_N"/>
    <property type="match status" value="1"/>
</dbReference>
<dbReference type="InterPro" id="IPR013783">
    <property type="entry name" value="Ig-like_fold"/>
</dbReference>
<dbReference type="InterPro" id="IPR013780">
    <property type="entry name" value="Glyco_hydro_b"/>
</dbReference>
<dbReference type="SMART" id="SM00642">
    <property type="entry name" value="Aamy"/>
    <property type="match status" value="1"/>
</dbReference>
<dbReference type="SUPFAM" id="SSF81296">
    <property type="entry name" value="E set domains"/>
    <property type="match status" value="1"/>
</dbReference>
<dbReference type="InterPro" id="IPR006047">
    <property type="entry name" value="GH13_cat_dom"/>
</dbReference>
<keyword evidence="1 4" id="KW-0378">Hydrolase</keyword>
<dbReference type="Gene3D" id="2.60.40.10">
    <property type="entry name" value="Immunoglobulins"/>
    <property type="match status" value="1"/>
</dbReference>
<evidence type="ECO:0000259" key="3">
    <source>
        <dbReference type="SMART" id="SM00642"/>
    </source>
</evidence>
<keyword evidence="5" id="KW-1185">Reference proteome</keyword>